<evidence type="ECO:0000256" key="6">
    <source>
        <dbReference type="ARBA" id="ARBA00022692"/>
    </source>
</evidence>
<dbReference type="PANTHER" id="PTHR38779:SF2">
    <property type="entry name" value="TYPE II SECRETION SYSTEM PROTEIN I-RELATED"/>
    <property type="match status" value="1"/>
</dbReference>
<proteinExistence type="inferred from homology"/>
<sequence>MSAPRFRPRPGGQSGMTLIETLVALAVISLVMITVLASLTRLQEQRIQAASIERATALALIMMAENEIRGADRITPGSGNFPEPDKDMAWTLELDGAKDPDLSRLTVRVTWGTGEKHQVSLTRLVTR</sequence>
<keyword evidence="3" id="KW-1003">Cell membrane</keyword>
<dbReference type="InterPro" id="IPR010052">
    <property type="entry name" value="T2SS_protein-GspI"/>
</dbReference>
<keyword evidence="4" id="KW-0488">Methylation</keyword>
<dbReference type="Pfam" id="PF07963">
    <property type="entry name" value="N_methyl"/>
    <property type="match status" value="1"/>
</dbReference>
<dbReference type="InterPro" id="IPR012902">
    <property type="entry name" value="N_methyl_site"/>
</dbReference>
<evidence type="ECO:0000256" key="4">
    <source>
        <dbReference type="ARBA" id="ARBA00022481"/>
    </source>
</evidence>
<keyword evidence="7 9" id="KW-1133">Transmembrane helix</keyword>
<dbReference type="GO" id="GO:0005886">
    <property type="term" value="C:plasma membrane"/>
    <property type="evidence" value="ECO:0007669"/>
    <property type="project" value="UniProtKB-SubCell"/>
</dbReference>
<evidence type="ECO:0000256" key="5">
    <source>
        <dbReference type="ARBA" id="ARBA00022519"/>
    </source>
</evidence>
<comment type="caution">
    <text evidence="10">The sequence shown here is derived from an EMBL/GenBank/DDBJ whole genome shotgun (WGS) entry which is preliminary data.</text>
</comment>
<protein>
    <submittedName>
        <fullName evidence="10">Prepilin-type N-terminal cleavage/methylation domain-containing protein</fullName>
    </submittedName>
</protein>
<keyword evidence="8 9" id="KW-0472">Membrane</keyword>
<gene>
    <name evidence="10" type="ORF">ENR59_01535</name>
</gene>
<dbReference type="NCBIfam" id="TIGR02532">
    <property type="entry name" value="IV_pilin_GFxxxE"/>
    <property type="match status" value="1"/>
</dbReference>
<evidence type="ECO:0000313" key="10">
    <source>
        <dbReference type="EMBL" id="HGG91621.1"/>
    </source>
</evidence>
<evidence type="ECO:0000256" key="8">
    <source>
        <dbReference type="ARBA" id="ARBA00023136"/>
    </source>
</evidence>
<name>A0A7C3W879_9BACT</name>
<evidence type="ECO:0000256" key="2">
    <source>
        <dbReference type="ARBA" id="ARBA00008358"/>
    </source>
</evidence>
<dbReference type="AlphaFoldDB" id="A0A7C3W879"/>
<dbReference type="GO" id="GO:0015628">
    <property type="term" value="P:protein secretion by the type II secretion system"/>
    <property type="evidence" value="ECO:0007669"/>
    <property type="project" value="InterPro"/>
</dbReference>
<dbReference type="GO" id="GO:0015627">
    <property type="term" value="C:type II protein secretion system complex"/>
    <property type="evidence" value="ECO:0007669"/>
    <property type="project" value="InterPro"/>
</dbReference>
<accession>A0A7C3W879</accession>
<comment type="similarity">
    <text evidence="2">Belongs to the GSP I family.</text>
</comment>
<evidence type="ECO:0000256" key="1">
    <source>
        <dbReference type="ARBA" id="ARBA00004377"/>
    </source>
</evidence>
<evidence type="ECO:0000256" key="3">
    <source>
        <dbReference type="ARBA" id="ARBA00022475"/>
    </source>
</evidence>
<evidence type="ECO:0000256" key="9">
    <source>
        <dbReference type="SAM" id="Phobius"/>
    </source>
</evidence>
<dbReference type="PANTHER" id="PTHR38779">
    <property type="entry name" value="TYPE II SECRETION SYSTEM PROTEIN I-RELATED"/>
    <property type="match status" value="1"/>
</dbReference>
<evidence type="ECO:0000256" key="7">
    <source>
        <dbReference type="ARBA" id="ARBA00022989"/>
    </source>
</evidence>
<comment type="subcellular location">
    <subcellularLocation>
        <location evidence="1">Cell inner membrane</location>
        <topology evidence="1">Single-pass membrane protein</topology>
    </subcellularLocation>
</comment>
<organism evidence="10">
    <name type="scientific">Fundidesulfovibrio putealis</name>
    <dbReference type="NCBI Taxonomy" id="270496"/>
    <lineage>
        <taxon>Bacteria</taxon>
        <taxon>Pseudomonadati</taxon>
        <taxon>Thermodesulfobacteriota</taxon>
        <taxon>Desulfovibrionia</taxon>
        <taxon>Desulfovibrionales</taxon>
        <taxon>Desulfovibrionaceae</taxon>
        <taxon>Fundidesulfovibrio</taxon>
    </lineage>
</organism>
<feature type="transmembrane region" description="Helical" evidence="9">
    <location>
        <begin position="21"/>
        <end position="39"/>
    </location>
</feature>
<dbReference type="EMBL" id="DSRP01000107">
    <property type="protein sequence ID" value="HGG91621.1"/>
    <property type="molecule type" value="Genomic_DNA"/>
</dbReference>
<keyword evidence="6 9" id="KW-0812">Transmembrane</keyword>
<keyword evidence="5" id="KW-0997">Cell inner membrane</keyword>
<reference evidence="10" key="1">
    <citation type="journal article" date="2020" name="mSystems">
        <title>Genome- and Community-Level Interaction Insights into Carbon Utilization and Element Cycling Functions of Hydrothermarchaeota in Hydrothermal Sediment.</title>
        <authorList>
            <person name="Zhou Z."/>
            <person name="Liu Y."/>
            <person name="Xu W."/>
            <person name="Pan J."/>
            <person name="Luo Z.H."/>
            <person name="Li M."/>
        </authorList>
    </citation>
    <scope>NUCLEOTIDE SEQUENCE [LARGE SCALE GENOMIC DNA]</scope>
    <source>
        <strain evidence="10">SpSt-413</strain>
    </source>
</reference>
<dbReference type="PROSITE" id="PS00409">
    <property type="entry name" value="PROKAR_NTER_METHYL"/>
    <property type="match status" value="1"/>
</dbReference>